<organism evidence="1 2">
    <name type="scientific">Alteromonas marina</name>
    <dbReference type="NCBI Taxonomy" id="203795"/>
    <lineage>
        <taxon>Bacteria</taxon>
        <taxon>Pseudomonadati</taxon>
        <taxon>Pseudomonadota</taxon>
        <taxon>Gammaproteobacteria</taxon>
        <taxon>Alteromonadales</taxon>
        <taxon>Alteromonadaceae</taxon>
        <taxon>Alteromonas/Salinimonas group</taxon>
        <taxon>Alteromonas</taxon>
    </lineage>
</organism>
<evidence type="ECO:0008006" key="3">
    <source>
        <dbReference type="Google" id="ProtNLM"/>
    </source>
</evidence>
<dbReference type="Proteomes" id="UP000031197">
    <property type="component" value="Unassembled WGS sequence"/>
</dbReference>
<dbReference type="AlphaFoldDB" id="A0A0B3YC47"/>
<gene>
    <name evidence="1" type="ORF">RJ41_12890</name>
</gene>
<accession>A0A0B3YC47</accession>
<comment type="caution">
    <text evidence="1">The sequence shown here is derived from an EMBL/GenBank/DDBJ whole genome shotgun (WGS) entry which is preliminary data.</text>
</comment>
<name>A0A0B3YC47_9ALTE</name>
<evidence type="ECO:0000313" key="1">
    <source>
        <dbReference type="EMBL" id="KHT50677.1"/>
    </source>
</evidence>
<keyword evidence="2" id="KW-1185">Reference proteome</keyword>
<dbReference type="RefSeq" id="WP_039221456.1">
    <property type="nucleotide sequence ID" value="NZ_JWLW01000023.1"/>
</dbReference>
<dbReference type="Pfam" id="PF06097">
    <property type="entry name" value="DUF945"/>
    <property type="match status" value="1"/>
</dbReference>
<protein>
    <recommendedName>
        <fullName evidence="3">DUF945 domain-containing protein</fullName>
    </recommendedName>
</protein>
<evidence type="ECO:0000313" key="2">
    <source>
        <dbReference type="Proteomes" id="UP000031197"/>
    </source>
</evidence>
<dbReference type="InterPro" id="IPR010352">
    <property type="entry name" value="DUF945"/>
</dbReference>
<proteinExistence type="predicted"/>
<dbReference type="OrthoDB" id="6320601at2"/>
<sequence length="477" mass="51525">MNKPLLAGAGVTLVALGVAPYFIGTSVQENVNAAVNEINEQAVYSAEVLSYDKGWFSTKAEVKLAIDFQALLNAQNVDQSEMPLEENPSITATLVAHHGPVYFGDGVGLGRVHYTVFVDGDELREYVQWDGQQPIYTNEGVVGLLGNLSYEDVIPALSATDEEEGFTLLFSGYAGKAVPEGDQTFYTSSGESLSINADAVSMKMSNLSMDVTYDGSMMEAFKGELFESKVKALIETMEITGLEAGETVQLDNIALITDTEIDEGSNTANVYVEYAIEKVAGPELEASDMVLGVALKNLDVDFIKAYQDFSNTSLMIPSEEVPAKMMEFIEANLLTQLKAEPELNITKLKATLPEGSFNAHANTKLVGIDEMPGTMEDVAYWITHLLADAQITADKAFAQSVASGYMMGQLMATPQAQNMTAEELEAAVEQQTPMILSTFAQQGLIKETETGYETKLELKDGKASVNGTPIPLPFAPQ</sequence>
<dbReference type="EMBL" id="JWLW01000023">
    <property type="protein sequence ID" value="KHT50677.1"/>
    <property type="molecule type" value="Genomic_DNA"/>
</dbReference>
<reference evidence="1 2" key="1">
    <citation type="submission" date="2014-12" db="EMBL/GenBank/DDBJ databases">
        <title>Genome sequencing of Alteromonas marina AD001.</title>
        <authorList>
            <person name="Adrian T.G.S."/>
            <person name="Chan K.G."/>
        </authorList>
    </citation>
    <scope>NUCLEOTIDE SEQUENCE [LARGE SCALE GENOMIC DNA]</scope>
    <source>
        <strain evidence="1 2">AD001</strain>
    </source>
</reference>